<reference evidence="2" key="1">
    <citation type="submission" date="2016-04" db="EMBL/GenBank/DDBJ databases">
        <authorList>
            <person name="Evans L.H."/>
            <person name="Alamgir A."/>
            <person name="Owens N."/>
            <person name="Weber N.D."/>
            <person name="Virtaneva K."/>
            <person name="Barbian K."/>
            <person name="Babar A."/>
            <person name="Rosenke K."/>
        </authorList>
    </citation>
    <scope>NUCLEOTIDE SEQUENCE</scope>
    <source>
        <strain evidence="2">86-1</strain>
    </source>
</reference>
<evidence type="ECO:0000313" key="2">
    <source>
        <dbReference type="EMBL" id="SBV93851.1"/>
    </source>
</evidence>
<gene>
    <name evidence="2" type="ORF">KL86DYS1_10975</name>
</gene>
<sequence length="59" mass="6934">MNDKKGENRNWGLMQWALLITIILMIGFAIAHFFFDFPVKFVPIILIFPLFSSIFSKKK</sequence>
<feature type="transmembrane region" description="Helical" evidence="1">
    <location>
        <begin position="41"/>
        <end position="56"/>
    </location>
</feature>
<dbReference type="EMBL" id="FLUM01000001">
    <property type="protein sequence ID" value="SBV93851.1"/>
    <property type="molecule type" value="Genomic_DNA"/>
</dbReference>
<keyword evidence="1" id="KW-1133">Transmembrane helix</keyword>
<protein>
    <submittedName>
        <fullName evidence="2">Uncharacterized protein</fullName>
    </submittedName>
</protein>
<organism evidence="2">
    <name type="scientific">uncultured Dysgonomonas sp</name>
    <dbReference type="NCBI Taxonomy" id="206096"/>
    <lineage>
        <taxon>Bacteria</taxon>
        <taxon>Pseudomonadati</taxon>
        <taxon>Bacteroidota</taxon>
        <taxon>Bacteroidia</taxon>
        <taxon>Bacteroidales</taxon>
        <taxon>Dysgonomonadaceae</taxon>
        <taxon>Dysgonomonas</taxon>
        <taxon>environmental samples</taxon>
    </lineage>
</organism>
<proteinExistence type="predicted"/>
<name>A0A212J336_9BACT</name>
<keyword evidence="1" id="KW-0472">Membrane</keyword>
<feature type="transmembrane region" description="Helical" evidence="1">
    <location>
        <begin position="12"/>
        <end position="35"/>
    </location>
</feature>
<evidence type="ECO:0000256" key="1">
    <source>
        <dbReference type="SAM" id="Phobius"/>
    </source>
</evidence>
<accession>A0A212J336</accession>
<dbReference type="AlphaFoldDB" id="A0A212J336"/>
<dbReference type="RefSeq" id="WP_296938860.1">
    <property type="nucleotide sequence ID" value="NZ_LT599032.1"/>
</dbReference>
<keyword evidence="1" id="KW-0812">Transmembrane</keyword>